<dbReference type="InterPro" id="IPR032710">
    <property type="entry name" value="NTF2-like_dom_sf"/>
</dbReference>
<feature type="non-terminal residue" evidence="1">
    <location>
        <position position="1"/>
    </location>
</feature>
<evidence type="ECO:0000313" key="1">
    <source>
        <dbReference type="EMBL" id="VAV89858.1"/>
    </source>
</evidence>
<reference evidence="1" key="1">
    <citation type="submission" date="2018-06" db="EMBL/GenBank/DDBJ databases">
        <authorList>
            <person name="Zhirakovskaya E."/>
        </authorList>
    </citation>
    <scope>NUCLEOTIDE SEQUENCE</scope>
</reference>
<dbReference type="Gene3D" id="3.10.450.50">
    <property type="match status" value="1"/>
</dbReference>
<name>A0A3B0RNQ8_9ZZZZ</name>
<protein>
    <recommendedName>
        <fullName evidence="2">DUF4440 domain-containing protein</fullName>
    </recommendedName>
</protein>
<evidence type="ECO:0008006" key="2">
    <source>
        <dbReference type="Google" id="ProtNLM"/>
    </source>
</evidence>
<organism evidence="1">
    <name type="scientific">hydrothermal vent metagenome</name>
    <dbReference type="NCBI Taxonomy" id="652676"/>
    <lineage>
        <taxon>unclassified sequences</taxon>
        <taxon>metagenomes</taxon>
        <taxon>ecological metagenomes</taxon>
    </lineage>
</organism>
<dbReference type="SUPFAM" id="SSF54427">
    <property type="entry name" value="NTF2-like"/>
    <property type="match status" value="1"/>
</dbReference>
<dbReference type="AlphaFoldDB" id="A0A3B0RNQ8"/>
<proteinExistence type="predicted"/>
<sequence>VFAAIDLNIEFQIDEIVQLSPQWAFARTRSEGLVTINATGDNSPEANQELFIFTKTDGGAWKIARYIFSTTNPPRP</sequence>
<accession>A0A3B0RNQ8</accession>
<gene>
    <name evidence="1" type="ORF">MNBD_ALPHA05-642</name>
</gene>
<dbReference type="EMBL" id="UOEH01000021">
    <property type="protein sequence ID" value="VAV89858.1"/>
    <property type="molecule type" value="Genomic_DNA"/>
</dbReference>